<comment type="caution">
    <text evidence="2">The sequence shown here is derived from an EMBL/GenBank/DDBJ whole genome shotgun (WGS) entry which is preliminary data.</text>
</comment>
<feature type="compositionally biased region" description="Polar residues" evidence="1">
    <location>
        <begin position="100"/>
        <end position="112"/>
    </location>
</feature>
<name>A0A7J7TEM4_RHIFE</name>
<feature type="region of interest" description="Disordered" evidence="1">
    <location>
        <begin position="96"/>
        <end position="150"/>
    </location>
</feature>
<organism evidence="2 3">
    <name type="scientific">Rhinolophus ferrumequinum</name>
    <name type="common">Greater horseshoe bat</name>
    <dbReference type="NCBI Taxonomy" id="59479"/>
    <lineage>
        <taxon>Eukaryota</taxon>
        <taxon>Metazoa</taxon>
        <taxon>Chordata</taxon>
        <taxon>Craniata</taxon>
        <taxon>Vertebrata</taxon>
        <taxon>Euteleostomi</taxon>
        <taxon>Mammalia</taxon>
        <taxon>Eutheria</taxon>
        <taxon>Laurasiatheria</taxon>
        <taxon>Chiroptera</taxon>
        <taxon>Yinpterochiroptera</taxon>
        <taxon>Rhinolophoidea</taxon>
        <taxon>Rhinolophidae</taxon>
        <taxon>Rhinolophinae</taxon>
        <taxon>Rhinolophus</taxon>
    </lineage>
</organism>
<protein>
    <submittedName>
        <fullName evidence="2">Uncharacterized protein</fullName>
    </submittedName>
</protein>
<proteinExistence type="predicted"/>
<dbReference type="Proteomes" id="UP000585614">
    <property type="component" value="Unassembled WGS sequence"/>
</dbReference>
<sequence>MRTENIPFQNLHEPEEWARYTPSSSALSQYLPLPVHCPAPHLNPVIGFHVQRGAKKTQVGADFHRTHKLAPAILGDFNRHSLAPSLACTYTQVHPRHRSSLQTHPASFTSDTRVLLPPAPGAQPPAHPPLDRRTSPKAHQIPRHSKTPST</sequence>
<evidence type="ECO:0000256" key="1">
    <source>
        <dbReference type="SAM" id="MobiDB-lite"/>
    </source>
</evidence>
<evidence type="ECO:0000313" key="2">
    <source>
        <dbReference type="EMBL" id="KAF6298847.1"/>
    </source>
</evidence>
<feature type="compositionally biased region" description="Basic residues" evidence="1">
    <location>
        <begin position="140"/>
        <end position="150"/>
    </location>
</feature>
<reference evidence="2 3" key="1">
    <citation type="journal article" date="2020" name="Nature">
        <title>Six reference-quality genomes reveal evolution of bat adaptations.</title>
        <authorList>
            <person name="Jebb D."/>
            <person name="Huang Z."/>
            <person name="Pippel M."/>
            <person name="Hughes G.M."/>
            <person name="Lavrichenko K."/>
            <person name="Devanna P."/>
            <person name="Winkler S."/>
            <person name="Jermiin L.S."/>
            <person name="Skirmuntt E.C."/>
            <person name="Katzourakis A."/>
            <person name="Burkitt-Gray L."/>
            <person name="Ray D.A."/>
            <person name="Sullivan K.A.M."/>
            <person name="Roscito J.G."/>
            <person name="Kirilenko B.M."/>
            <person name="Davalos L.M."/>
            <person name="Corthals A.P."/>
            <person name="Power M.L."/>
            <person name="Jones G."/>
            <person name="Ransome R.D."/>
            <person name="Dechmann D.K.N."/>
            <person name="Locatelli A.G."/>
            <person name="Puechmaille S.J."/>
            <person name="Fedrigo O."/>
            <person name="Jarvis E.D."/>
            <person name="Hiller M."/>
            <person name="Vernes S.C."/>
            <person name="Myers E.W."/>
            <person name="Teeling E.C."/>
        </authorList>
    </citation>
    <scope>NUCLEOTIDE SEQUENCE [LARGE SCALE GENOMIC DNA]</scope>
    <source>
        <strain evidence="2">MRhiFer1</strain>
        <tissue evidence="2">Lung</tissue>
    </source>
</reference>
<gene>
    <name evidence="2" type="ORF">mRhiFer1_008902</name>
</gene>
<accession>A0A7J7TEM4</accession>
<dbReference type="EMBL" id="JACAGC010000020">
    <property type="protein sequence ID" value="KAF6298847.1"/>
    <property type="molecule type" value="Genomic_DNA"/>
</dbReference>
<feature type="compositionally biased region" description="Pro residues" evidence="1">
    <location>
        <begin position="117"/>
        <end position="128"/>
    </location>
</feature>
<dbReference type="AlphaFoldDB" id="A0A7J7TEM4"/>
<evidence type="ECO:0000313" key="3">
    <source>
        <dbReference type="Proteomes" id="UP000585614"/>
    </source>
</evidence>